<gene>
    <name evidence="1" type="ORF">DSL72_005448</name>
</gene>
<reference evidence="1" key="1">
    <citation type="submission" date="2020-10" db="EMBL/GenBank/DDBJ databases">
        <title>Genome Sequence of Monilinia vaccinii-corymbosi Sheds Light on Mummy Berry Disease Infection of Blueberry and Mating Type.</title>
        <authorList>
            <person name="Yow A.G."/>
            <person name="Zhang Y."/>
            <person name="Bansal K."/>
            <person name="Eacker S.M."/>
            <person name="Sullivan S."/>
            <person name="Liachko I."/>
            <person name="Cubeta M.A."/>
            <person name="Rollins J.A."/>
            <person name="Ashrafi H."/>
        </authorList>
    </citation>
    <scope>NUCLEOTIDE SEQUENCE</scope>
    <source>
        <strain evidence="1">RL-1</strain>
    </source>
</reference>
<proteinExistence type="predicted"/>
<dbReference type="OrthoDB" id="10398936at2759"/>
<keyword evidence="2" id="KW-1185">Reference proteome</keyword>
<dbReference type="Proteomes" id="UP000672032">
    <property type="component" value="Chromosome 4"/>
</dbReference>
<dbReference type="EMBL" id="CP063408">
    <property type="protein sequence ID" value="QSZ33875.1"/>
    <property type="molecule type" value="Genomic_DNA"/>
</dbReference>
<accession>A0A8A3PFP2</accession>
<protein>
    <submittedName>
        <fullName evidence="1">Uncharacterized protein</fullName>
    </submittedName>
</protein>
<evidence type="ECO:0000313" key="2">
    <source>
        <dbReference type="Proteomes" id="UP000672032"/>
    </source>
</evidence>
<name>A0A8A3PFP2_9HELO</name>
<organism evidence="1 2">
    <name type="scientific">Monilinia vaccinii-corymbosi</name>
    <dbReference type="NCBI Taxonomy" id="61207"/>
    <lineage>
        <taxon>Eukaryota</taxon>
        <taxon>Fungi</taxon>
        <taxon>Dikarya</taxon>
        <taxon>Ascomycota</taxon>
        <taxon>Pezizomycotina</taxon>
        <taxon>Leotiomycetes</taxon>
        <taxon>Helotiales</taxon>
        <taxon>Sclerotiniaceae</taxon>
        <taxon>Monilinia</taxon>
    </lineage>
</organism>
<dbReference type="AlphaFoldDB" id="A0A8A3PFP2"/>
<sequence>MSITGNLNLLINPILLSRLPSVSIGDLHTTPKSSYVVRDEPSVPLLDSFLTSSSMSYLIFRLYVLICEKSYDNPISVQLVSHLANRIHTCCDGIVLKILIDCIKELLKHVVNTKCAISSFFLVSFSRLLKIARLWVPEIWIGLGRTRKTVLETIQKRAIELDELIGKLASLQDDQGALDMNRLEGHFGKYHVLELSSLTLVSDAKTPWIIYLAHQPDERGLFWVTLIEKKYCLPEKNWSVEADPYRYFIEGPVGWEPIQFNFTNTDKDLYHDNNFSPIEWWGRFVQDFQPLPEELVEFSTKEASGKDIFADVLHGWAGDPLIDDPSV</sequence>
<evidence type="ECO:0000313" key="1">
    <source>
        <dbReference type="EMBL" id="QSZ33875.1"/>
    </source>
</evidence>